<dbReference type="AlphaFoldDB" id="A0A1N6LXR0"/>
<gene>
    <name evidence="1" type="ORF">BmR1_04g06400</name>
</gene>
<evidence type="ECO:0000313" key="1">
    <source>
        <dbReference type="EMBL" id="SIO73651.1"/>
    </source>
</evidence>
<dbReference type="KEGG" id="bmic:BmR1_04g06400"/>
<dbReference type="InterPro" id="IPR015915">
    <property type="entry name" value="Kelch-typ_b-propeller"/>
</dbReference>
<dbReference type="Pfam" id="PF24681">
    <property type="entry name" value="Kelch_KLHDC2_KLHL20_DRC7"/>
    <property type="match status" value="1"/>
</dbReference>
<dbReference type="Gene3D" id="2.120.10.80">
    <property type="entry name" value="Kelch-type beta propeller"/>
    <property type="match status" value="2"/>
</dbReference>
<name>A0A1N6LXR0_BABMR</name>
<dbReference type="PANTHER" id="PTHR46063">
    <property type="entry name" value="KELCH DOMAIN-CONTAINING PROTEIN"/>
    <property type="match status" value="1"/>
</dbReference>
<reference evidence="1 2" key="1">
    <citation type="journal article" date="2012" name="Nucleic Acids Res.">
        <title>Sequencing of the smallest Apicomplexan genome from the human pathogen Babesia microti.</title>
        <authorList>
            <person name="Cornillot E."/>
            <person name="Hadj-Kaddour K."/>
            <person name="Dassouli A."/>
            <person name="Noel B."/>
            <person name="Ranwez V."/>
            <person name="Vacherie B."/>
            <person name="Augagneur Y."/>
            <person name="Bres V."/>
            <person name="Duclos A."/>
            <person name="Randazzo S."/>
            <person name="Carcy B."/>
            <person name="Debierre-Grockiego F."/>
            <person name="Delbecq S."/>
            <person name="Moubri-Menage K."/>
            <person name="Shams-Eldin H."/>
            <person name="Usmani-Brown S."/>
            <person name="Bringaud F."/>
            <person name="Wincker P."/>
            <person name="Vivares C.P."/>
            <person name="Schwarz R.T."/>
            <person name="Schetters T.P."/>
            <person name="Krause P.J."/>
            <person name="Gorenflot A."/>
            <person name="Berry V."/>
            <person name="Barbe V."/>
            <person name="Ben Mamoun C."/>
        </authorList>
    </citation>
    <scope>NUCLEOTIDE SEQUENCE [LARGE SCALE GENOMIC DNA]</scope>
    <source>
        <strain evidence="1 2">RI</strain>
    </source>
</reference>
<proteinExistence type="predicted"/>
<protein>
    <submittedName>
        <fullName evidence="1">Galactose oxidase central domain</fullName>
    </submittedName>
</protein>
<evidence type="ECO:0000313" key="2">
    <source>
        <dbReference type="Proteomes" id="UP000002899"/>
    </source>
</evidence>
<dbReference type="SUPFAM" id="SSF117281">
    <property type="entry name" value="Kelch motif"/>
    <property type="match status" value="1"/>
</dbReference>
<dbReference type="Proteomes" id="UP000002899">
    <property type="component" value="Chromosome IV"/>
</dbReference>
<dbReference type="EMBL" id="LN871599">
    <property type="protein sequence ID" value="SIO73651.1"/>
    <property type="molecule type" value="Genomic_DNA"/>
</dbReference>
<accession>A0A1N6LXR0</accession>
<dbReference type="OrthoDB" id="4447at2759"/>
<sequence>MSGGKSKRSAVYDSEYKNAAKDGRKSAISENLYKKKKSEPIGQYLDRYTKLLDSITPSETPSPRNNATLTLINNNELFLFGGEYCNGNIFNLYNDSYIYDLNVNKWSLIKCNNKPKPRCSHQIVKYNDVLFMFGGEFATKNEYFHYNDLWTFTLTNKTWIEIKTNGTIPSGRSGHKMGIWNDNIILFGGFYDTNYECKYHNDLYLYNIKSNTWSKLESINPGPIPRSASIFSIKDNILFIYGGYSKINDIGIAHSDTWTTDLQHMATNGNKIVWEKRKLSGEPPRAEICYGNCVNDGVVYLFGGIRDINDDMDSIFYNDLFTINPQNRKWINLYRTAQPESLDSLKFNDKTSNFPIERANSLLAYSNNVLYVYGGIREFKKTDVILSDMWKYENNNWTCLIPCDIQNVSQSESDSVEGSCDSSVEFDDSIIEYEEYGEESDITYSNYSSDDDKSGEEEICKVNDFLLVKKGEKLRDFFERTKEHWLQKIPSENMNEKDAKRIAFENCKFFYEN</sequence>
<reference evidence="1 2" key="3">
    <citation type="journal article" date="2016" name="Sci. Rep.">
        <title>Genome-wide diversity and gene expression profiling of Babesia microti isolates identify polymorphic genes that mediate host-pathogen interactions.</title>
        <authorList>
            <person name="Silva J.C."/>
            <person name="Cornillot E."/>
            <person name="McCracken C."/>
            <person name="Usmani-Brown S."/>
            <person name="Dwivedi A."/>
            <person name="Ifeonu O.O."/>
            <person name="Crabtree J."/>
            <person name="Gotia H.T."/>
            <person name="Virji A.Z."/>
            <person name="Reynes C."/>
            <person name="Colinge J."/>
            <person name="Kumar V."/>
            <person name="Lawres L."/>
            <person name="Pazzi J.E."/>
            <person name="Pablo J.V."/>
            <person name="Hung C."/>
            <person name="Brancato J."/>
            <person name="Kumari P."/>
            <person name="Orvis J."/>
            <person name="Tretina K."/>
            <person name="Chibucos M."/>
            <person name="Ott S."/>
            <person name="Sadzewicz L."/>
            <person name="Sengamalay N."/>
            <person name="Shetty A.C."/>
            <person name="Su Q."/>
            <person name="Tallon L."/>
            <person name="Fraser C.M."/>
            <person name="Frutos R."/>
            <person name="Molina D.M."/>
            <person name="Krause P.J."/>
            <person name="Ben Mamoun C."/>
        </authorList>
    </citation>
    <scope>NUCLEOTIDE SEQUENCE [LARGE SCALE GENOMIC DNA]</scope>
    <source>
        <strain evidence="1 2">RI</strain>
    </source>
</reference>
<reference evidence="1 2" key="2">
    <citation type="journal article" date="2013" name="PLoS ONE">
        <title>Whole genome mapping and re-organization of the nuclear and mitochondrial genomes of Babesia microti isolates.</title>
        <authorList>
            <person name="Cornillot E."/>
            <person name="Dassouli A."/>
            <person name="Garg A."/>
            <person name="Pachikara N."/>
            <person name="Randazzo S."/>
            <person name="Depoix D."/>
            <person name="Carcy B."/>
            <person name="Delbecq S."/>
            <person name="Frutos R."/>
            <person name="Silva J.C."/>
            <person name="Sutton R."/>
            <person name="Krause P.J."/>
            <person name="Mamoun C.B."/>
        </authorList>
    </citation>
    <scope>NUCLEOTIDE SEQUENCE [LARGE SCALE GENOMIC DNA]</scope>
    <source>
        <strain evidence="1 2">RI</strain>
    </source>
</reference>
<dbReference type="PANTHER" id="PTHR46063:SF1">
    <property type="entry name" value="KELCH DOMAIN-CONTAINING PROTEIN 4"/>
    <property type="match status" value="1"/>
</dbReference>
<keyword evidence="2" id="KW-1185">Reference proteome</keyword>
<dbReference type="VEuPathDB" id="PiroplasmaDB:BmR1_04g06400"/>
<dbReference type="GeneID" id="24425925"/>
<organism evidence="1 2">
    <name type="scientific">Babesia microti (strain RI)</name>
    <dbReference type="NCBI Taxonomy" id="1133968"/>
    <lineage>
        <taxon>Eukaryota</taxon>
        <taxon>Sar</taxon>
        <taxon>Alveolata</taxon>
        <taxon>Apicomplexa</taxon>
        <taxon>Aconoidasida</taxon>
        <taxon>Piroplasmida</taxon>
        <taxon>Babesiidae</taxon>
        <taxon>Babesia</taxon>
    </lineage>
</organism>
<dbReference type="RefSeq" id="XP_021337728.1">
    <property type="nucleotide sequence ID" value="XM_021482505.1"/>
</dbReference>
<dbReference type="InterPro" id="IPR052588">
    <property type="entry name" value="Kelch_domain_protein"/>
</dbReference>